<dbReference type="Pfam" id="PF01594">
    <property type="entry name" value="AI-2E_transport"/>
    <property type="match status" value="1"/>
</dbReference>
<dbReference type="PANTHER" id="PTHR21716:SF53">
    <property type="entry name" value="PERMEASE PERM-RELATED"/>
    <property type="match status" value="1"/>
</dbReference>
<dbReference type="EMBL" id="SETE01000002">
    <property type="protein sequence ID" value="RYM34966.1"/>
    <property type="molecule type" value="Genomic_DNA"/>
</dbReference>
<keyword evidence="7 8" id="KW-0472">Membrane</keyword>
<protein>
    <submittedName>
        <fullName evidence="9">AI-2E family transporter</fullName>
    </submittedName>
</protein>
<proteinExistence type="inferred from homology"/>
<dbReference type="RefSeq" id="WP_130092974.1">
    <property type="nucleotide sequence ID" value="NZ_SETE01000002.1"/>
</dbReference>
<dbReference type="AlphaFoldDB" id="A0A4V1WG00"/>
<comment type="subcellular location">
    <subcellularLocation>
        <location evidence="1">Cell membrane</location>
        <topology evidence="1">Multi-pass membrane protein</topology>
    </subcellularLocation>
</comment>
<keyword evidence="3" id="KW-0813">Transport</keyword>
<comment type="similarity">
    <text evidence="2">Belongs to the autoinducer-2 exporter (AI-2E) (TC 2.A.86) family.</text>
</comment>
<feature type="transmembrane region" description="Helical" evidence="8">
    <location>
        <begin position="58"/>
        <end position="83"/>
    </location>
</feature>
<keyword evidence="5 8" id="KW-0812">Transmembrane</keyword>
<evidence type="ECO:0000256" key="7">
    <source>
        <dbReference type="ARBA" id="ARBA00023136"/>
    </source>
</evidence>
<keyword evidence="4" id="KW-1003">Cell membrane</keyword>
<dbReference type="GO" id="GO:0005886">
    <property type="term" value="C:plasma membrane"/>
    <property type="evidence" value="ECO:0007669"/>
    <property type="project" value="UniProtKB-SubCell"/>
</dbReference>
<name>A0A4V1WG00_9FLAO</name>
<reference evidence="9 10" key="1">
    <citation type="submission" date="2019-02" db="EMBL/GenBank/DDBJ databases">
        <title>Genome sequence of the sea-ice species Brumimicrobium glaciale.</title>
        <authorList>
            <person name="Bowman J.P."/>
        </authorList>
    </citation>
    <scope>NUCLEOTIDE SEQUENCE [LARGE SCALE GENOMIC DNA]</scope>
    <source>
        <strain evidence="9 10">IC156</strain>
    </source>
</reference>
<evidence type="ECO:0000256" key="6">
    <source>
        <dbReference type="ARBA" id="ARBA00022989"/>
    </source>
</evidence>
<evidence type="ECO:0000256" key="5">
    <source>
        <dbReference type="ARBA" id="ARBA00022692"/>
    </source>
</evidence>
<evidence type="ECO:0000256" key="4">
    <source>
        <dbReference type="ARBA" id="ARBA00022475"/>
    </source>
</evidence>
<feature type="transmembrane region" description="Helical" evidence="8">
    <location>
        <begin position="147"/>
        <end position="165"/>
    </location>
</feature>
<feature type="transmembrane region" description="Helical" evidence="8">
    <location>
        <begin position="296"/>
        <end position="319"/>
    </location>
</feature>
<keyword evidence="6 8" id="KW-1133">Transmembrane helix</keyword>
<evidence type="ECO:0000256" key="1">
    <source>
        <dbReference type="ARBA" id="ARBA00004651"/>
    </source>
</evidence>
<evidence type="ECO:0000256" key="2">
    <source>
        <dbReference type="ARBA" id="ARBA00009773"/>
    </source>
</evidence>
<keyword evidence="10" id="KW-1185">Reference proteome</keyword>
<feature type="transmembrane region" description="Helical" evidence="8">
    <location>
        <begin position="199"/>
        <end position="221"/>
    </location>
</feature>
<evidence type="ECO:0000256" key="8">
    <source>
        <dbReference type="SAM" id="Phobius"/>
    </source>
</evidence>
<feature type="transmembrane region" description="Helical" evidence="8">
    <location>
        <begin position="30"/>
        <end position="46"/>
    </location>
</feature>
<feature type="transmembrane region" description="Helical" evidence="8">
    <location>
        <begin position="7"/>
        <end position="24"/>
    </location>
</feature>
<feature type="transmembrane region" description="Helical" evidence="8">
    <location>
        <begin position="253"/>
        <end position="276"/>
    </location>
</feature>
<evidence type="ECO:0000313" key="10">
    <source>
        <dbReference type="Proteomes" id="UP000293952"/>
    </source>
</evidence>
<feature type="transmembrane region" description="Helical" evidence="8">
    <location>
        <begin position="227"/>
        <end position="246"/>
    </location>
</feature>
<evidence type="ECO:0000256" key="3">
    <source>
        <dbReference type="ARBA" id="ARBA00022448"/>
    </source>
</evidence>
<dbReference type="OrthoDB" id="9793390at2"/>
<evidence type="ECO:0000313" key="9">
    <source>
        <dbReference type="EMBL" id="RYM34966.1"/>
    </source>
</evidence>
<comment type="caution">
    <text evidence="9">The sequence shown here is derived from an EMBL/GenBank/DDBJ whole genome shotgun (WGS) entry which is preliminary data.</text>
</comment>
<dbReference type="PANTHER" id="PTHR21716">
    <property type="entry name" value="TRANSMEMBRANE PROTEIN"/>
    <property type="match status" value="1"/>
</dbReference>
<dbReference type="InterPro" id="IPR002549">
    <property type="entry name" value="AI-2E-like"/>
</dbReference>
<organism evidence="9 10">
    <name type="scientific">Brumimicrobium glaciale</name>
    <dbReference type="NCBI Taxonomy" id="200475"/>
    <lineage>
        <taxon>Bacteria</taxon>
        <taxon>Pseudomonadati</taxon>
        <taxon>Bacteroidota</taxon>
        <taxon>Flavobacteriia</taxon>
        <taxon>Flavobacteriales</taxon>
        <taxon>Crocinitomicaceae</taxon>
        <taxon>Brumimicrobium</taxon>
    </lineage>
</organism>
<dbReference type="Proteomes" id="UP000293952">
    <property type="component" value="Unassembled WGS sequence"/>
</dbReference>
<sequence length="375" mass="41306">MTLSFQRLFFAVASIFALFAIMILAKTILIPLSIALLSSFILLPVVKKLEKWGVNKSLSVTFSILGVFIIIGGILLLFSTQFIKLSSEFSDFKEEILTAFTDLTLYINEHVPFLPDLEKEDLIEKIKTWASESSGTLLSKSISGTSAFFAGFIISIIFTFLFLIYRKGLTNAFASFAKVENRPRVVKMLKSVQQVGQKYIIGMVILINLVGLINSVGLWIIGLDNPFFFGFLGATFSILPYIGTTIGTIIPAVFALVSYDTIWVAVGVIILFWAVQLVTDNFLTPKIVGSSLDVNALASILSIIVGASVWGAAGMILFLPFAAMLKVVCEEFDELKPIALLIGTKNYVDDNGKKKNVGKFKKAWSWVKGKFGKEK</sequence>
<gene>
    <name evidence="9" type="ORF">ERX46_06220</name>
</gene>
<accession>A0A4V1WG00</accession>